<evidence type="ECO:0000313" key="8">
    <source>
        <dbReference type="Proteomes" id="UP000006695"/>
    </source>
</evidence>
<sequence length="143" mass="16684">MKIFTMTKTVTKNLVTGPATLMYPQRERIFTAITRGRIENAIDRCIFCGMCGRRCPTYAIVVTKESKAWQIDRLKCCTCNLCVEVCPVKCLSTDNHGKKEIDREQDPRLGEWLEKFDRDRVEAAREFWYETLKGIDESLLEFF</sequence>
<dbReference type="PROSITE" id="PS00198">
    <property type="entry name" value="4FE4S_FER_1"/>
    <property type="match status" value="2"/>
</dbReference>
<dbReference type="EMBL" id="CP000698">
    <property type="protein sequence ID" value="ABQ25010.1"/>
    <property type="molecule type" value="Genomic_DNA"/>
</dbReference>
<dbReference type="Gene3D" id="3.30.70.3270">
    <property type="match status" value="1"/>
</dbReference>
<dbReference type="Pfam" id="PF12838">
    <property type="entry name" value="Fer4_7"/>
    <property type="match status" value="1"/>
</dbReference>
<feature type="domain" description="4Fe-4S ferredoxin-type" evidence="6">
    <location>
        <begin position="36"/>
        <end position="65"/>
    </location>
</feature>
<dbReference type="STRING" id="351605.Gura_0802"/>
<dbReference type="PROSITE" id="PS51379">
    <property type="entry name" value="4FE4S_FER_2"/>
    <property type="match status" value="2"/>
</dbReference>
<evidence type="ECO:0000313" key="7">
    <source>
        <dbReference type="EMBL" id="ABQ25010.1"/>
    </source>
</evidence>
<protein>
    <submittedName>
        <fullName evidence="7">4Fe-4S ferredoxin, iron-sulfur binding domain protein</fullName>
    </submittedName>
</protein>
<dbReference type="GO" id="GO:0016020">
    <property type="term" value="C:membrane"/>
    <property type="evidence" value="ECO:0007669"/>
    <property type="project" value="InterPro"/>
</dbReference>
<name>A5GBN0_GEOUR</name>
<keyword evidence="8" id="KW-1185">Reference proteome</keyword>
<organism evidence="7 8">
    <name type="scientific">Geotalea uraniireducens (strain Rf4)</name>
    <name type="common">Geobacter uraniireducens</name>
    <dbReference type="NCBI Taxonomy" id="351605"/>
    <lineage>
        <taxon>Bacteria</taxon>
        <taxon>Pseudomonadati</taxon>
        <taxon>Thermodesulfobacteriota</taxon>
        <taxon>Desulfuromonadia</taxon>
        <taxon>Geobacterales</taxon>
        <taxon>Geobacteraceae</taxon>
        <taxon>Geotalea</taxon>
    </lineage>
</organism>
<keyword evidence="3" id="KW-0677">Repeat</keyword>
<accession>A5GBN0</accession>
<dbReference type="Proteomes" id="UP000006695">
    <property type="component" value="Chromosome"/>
</dbReference>
<dbReference type="AlphaFoldDB" id="A5GBN0"/>
<feature type="domain" description="4Fe-4S ferredoxin-type" evidence="6">
    <location>
        <begin position="67"/>
        <end position="96"/>
    </location>
</feature>
<keyword evidence="2" id="KW-0479">Metal-binding</keyword>
<dbReference type="InterPro" id="IPR010226">
    <property type="entry name" value="NADH_quinone_OxRdtase_chainI"/>
</dbReference>
<evidence type="ECO:0000259" key="6">
    <source>
        <dbReference type="PROSITE" id="PS51379"/>
    </source>
</evidence>
<keyword evidence="5" id="KW-0411">Iron-sulfur</keyword>
<dbReference type="RefSeq" id="WP_011937734.1">
    <property type="nucleotide sequence ID" value="NC_009483.1"/>
</dbReference>
<keyword evidence="1" id="KW-0004">4Fe-4S</keyword>
<dbReference type="GO" id="GO:0016651">
    <property type="term" value="F:oxidoreductase activity, acting on NAD(P)H"/>
    <property type="evidence" value="ECO:0007669"/>
    <property type="project" value="InterPro"/>
</dbReference>
<evidence type="ECO:0000256" key="2">
    <source>
        <dbReference type="ARBA" id="ARBA00022723"/>
    </source>
</evidence>
<proteinExistence type="predicted"/>
<dbReference type="GO" id="GO:0051539">
    <property type="term" value="F:4 iron, 4 sulfur cluster binding"/>
    <property type="evidence" value="ECO:0007669"/>
    <property type="project" value="UniProtKB-KW"/>
</dbReference>
<evidence type="ECO:0000256" key="3">
    <source>
        <dbReference type="ARBA" id="ARBA00022737"/>
    </source>
</evidence>
<dbReference type="InterPro" id="IPR017900">
    <property type="entry name" value="4Fe4S_Fe_S_CS"/>
</dbReference>
<evidence type="ECO:0000256" key="5">
    <source>
        <dbReference type="ARBA" id="ARBA00023014"/>
    </source>
</evidence>
<dbReference type="KEGG" id="gur:Gura_0802"/>
<reference evidence="7 8" key="1">
    <citation type="submission" date="2007-05" db="EMBL/GenBank/DDBJ databases">
        <title>Complete sequence of Geobacter uraniireducens Rf4.</title>
        <authorList>
            <consortium name="US DOE Joint Genome Institute"/>
            <person name="Copeland A."/>
            <person name="Lucas S."/>
            <person name="Lapidus A."/>
            <person name="Barry K."/>
            <person name="Detter J.C."/>
            <person name="Glavina del Rio T."/>
            <person name="Hammon N."/>
            <person name="Israni S."/>
            <person name="Dalin E."/>
            <person name="Tice H."/>
            <person name="Pitluck S."/>
            <person name="Chertkov O."/>
            <person name="Brettin T."/>
            <person name="Bruce D."/>
            <person name="Han C."/>
            <person name="Schmutz J."/>
            <person name="Larimer F."/>
            <person name="Land M."/>
            <person name="Hauser L."/>
            <person name="Kyrpides N."/>
            <person name="Mikhailova N."/>
            <person name="Shelobolina E."/>
            <person name="Aklujkar M."/>
            <person name="Lovley D."/>
            <person name="Richardson P."/>
        </authorList>
    </citation>
    <scope>NUCLEOTIDE SEQUENCE [LARGE SCALE GENOMIC DNA]</scope>
    <source>
        <strain evidence="7 8">Rf4</strain>
    </source>
</reference>
<dbReference type="PANTHER" id="PTHR10849">
    <property type="entry name" value="NADH DEHYDROGENASE UBIQUINONE IRON-SULFUR PROTEIN 8, MITOCHONDRIAL"/>
    <property type="match status" value="1"/>
</dbReference>
<evidence type="ECO:0000256" key="4">
    <source>
        <dbReference type="ARBA" id="ARBA00023004"/>
    </source>
</evidence>
<keyword evidence="4" id="KW-0408">Iron</keyword>
<dbReference type="SUPFAM" id="SSF54862">
    <property type="entry name" value="4Fe-4S ferredoxins"/>
    <property type="match status" value="1"/>
</dbReference>
<dbReference type="GO" id="GO:0046872">
    <property type="term" value="F:metal ion binding"/>
    <property type="evidence" value="ECO:0007669"/>
    <property type="project" value="UniProtKB-KW"/>
</dbReference>
<dbReference type="InterPro" id="IPR017896">
    <property type="entry name" value="4Fe4S_Fe-S-bd"/>
</dbReference>
<dbReference type="HOGENOM" id="CLU_1803423_0_0_7"/>
<evidence type="ECO:0000256" key="1">
    <source>
        <dbReference type="ARBA" id="ARBA00022485"/>
    </source>
</evidence>
<gene>
    <name evidence="7" type="ordered locus">Gura_0802</name>
</gene>